<dbReference type="EMBL" id="QFZK01000003">
    <property type="protein sequence ID" value="RFO97630.1"/>
    <property type="molecule type" value="Genomic_DNA"/>
</dbReference>
<gene>
    <name evidence="1" type="ORF">DIC66_07140</name>
</gene>
<dbReference type="Proteomes" id="UP000260665">
    <property type="component" value="Unassembled WGS sequence"/>
</dbReference>
<name>A0A3E1RG96_9BURK</name>
<evidence type="ECO:0000313" key="1">
    <source>
        <dbReference type="EMBL" id="RFO97630.1"/>
    </source>
</evidence>
<reference evidence="1 2" key="1">
    <citation type="submission" date="2018-05" db="EMBL/GenBank/DDBJ databases">
        <title>Rhodoferax soyangensis sp.nov., isolated from an oligotrophic freshwater lake.</title>
        <authorList>
            <person name="Park M."/>
        </authorList>
    </citation>
    <scope>NUCLEOTIDE SEQUENCE [LARGE SCALE GENOMIC DNA]</scope>
    <source>
        <strain evidence="1 2">IMCC26218</strain>
    </source>
</reference>
<dbReference type="AlphaFoldDB" id="A0A3E1RG96"/>
<comment type="caution">
    <text evidence="1">The sequence shown here is derived from an EMBL/GenBank/DDBJ whole genome shotgun (WGS) entry which is preliminary data.</text>
</comment>
<keyword evidence="2" id="KW-1185">Reference proteome</keyword>
<sequence length="76" mass="8371">MKAPMTNHDLNSVSGFYAVDLDVYLQTLEECIILQSFEMGGGVVIHYGMRGSSPAWLMDNPHGLYAIWVEDAGAVH</sequence>
<proteinExistence type="predicted"/>
<evidence type="ECO:0000313" key="2">
    <source>
        <dbReference type="Proteomes" id="UP000260665"/>
    </source>
</evidence>
<organism evidence="1 2">
    <name type="scientific">Rhodoferax lacus</name>
    <dbReference type="NCBI Taxonomy" id="2184758"/>
    <lineage>
        <taxon>Bacteria</taxon>
        <taxon>Pseudomonadati</taxon>
        <taxon>Pseudomonadota</taxon>
        <taxon>Betaproteobacteria</taxon>
        <taxon>Burkholderiales</taxon>
        <taxon>Comamonadaceae</taxon>
        <taxon>Rhodoferax</taxon>
    </lineage>
</organism>
<accession>A0A3E1RG96</accession>
<protein>
    <submittedName>
        <fullName evidence="1">Uncharacterized protein</fullName>
    </submittedName>
</protein>